<evidence type="ECO:0000256" key="5">
    <source>
        <dbReference type="ARBA" id="ARBA00022475"/>
    </source>
</evidence>
<organism evidence="20 21">
    <name type="scientific">Papaver somniferum</name>
    <name type="common">Opium poppy</name>
    <dbReference type="NCBI Taxonomy" id="3469"/>
    <lineage>
        <taxon>Eukaryota</taxon>
        <taxon>Viridiplantae</taxon>
        <taxon>Streptophyta</taxon>
        <taxon>Embryophyta</taxon>
        <taxon>Tracheophyta</taxon>
        <taxon>Spermatophyta</taxon>
        <taxon>Magnoliopsida</taxon>
        <taxon>Ranunculales</taxon>
        <taxon>Papaveraceae</taxon>
        <taxon>Papaveroideae</taxon>
        <taxon>Papaver</taxon>
    </lineage>
</organism>
<dbReference type="GO" id="GO:0005886">
    <property type="term" value="C:plasma membrane"/>
    <property type="evidence" value="ECO:0007669"/>
    <property type="project" value="UniProtKB-SubCell"/>
</dbReference>
<dbReference type="FunFam" id="3.30.200.20:FF:000168">
    <property type="entry name" value="L-type lectin-domain containing receptor kinase IX.1"/>
    <property type="match status" value="1"/>
</dbReference>
<evidence type="ECO:0000256" key="2">
    <source>
        <dbReference type="ARBA" id="ARBA00008536"/>
    </source>
</evidence>
<evidence type="ECO:0000256" key="4">
    <source>
        <dbReference type="ARBA" id="ARBA00012513"/>
    </source>
</evidence>
<dbReference type="PROSITE" id="PS00107">
    <property type="entry name" value="PROTEIN_KINASE_ATP"/>
    <property type="match status" value="1"/>
</dbReference>
<comment type="similarity">
    <text evidence="2">In the N-terminal section; belongs to the leguminous lectin family.</text>
</comment>
<evidence type="ECO:0000256" key="12">
    <source>
        <dbReference type="ARBA" id="ARBA00022777"/>
    </source>
</evidence>
<evidence type="ECO:0000313" key="21">
    <source>
        <dbReference type="Proteomes" id="UP000316621"/>
    </source>
</evidence>
<accession>A0A4Y7JW41</accession>
<proteinExistence type="inferred from homology"/>
<evidence type="ECO:0000256" key="10">
    <source>
        <dbReference type="ARBA" id="ARBA00022734"/>
    </source>
</evidence>
<name>A0A4Y7JW41_PAPSO</name>
<evidence type="ECO:0000256" key="13">
    <source>
        <dbReference type="ARBA" id="ARBA00022840"/>
    </source>
</evidence>
<dbReference type="InterPro" id="IPR019825">
    <property type="entry name" value="Lectin_legB_Mn/Ca_BS"/>
</dbReference>
<keyword evidence="13 17" id="KW-0067">ATP-binding</keyword>
<dbReference type="SMART" id="SM00220">
    <property type="entry name" value="S_TKc"/>
    <property type="match status" value="1"/>
</dbReference>
<evidence type="ECO:0000256" key="9">
    <source>
        <dbReference type="ARBA" id="ARBA00022729"/>
    </source>
</evidence>
<comment type="subcellular location">
    <subcellularLocation>
        <location evidence="1">Cell membrane</location>
        <topology evidence="1">Single-pass type I membrane protein</topology>
    </subcellularLocation>
</comment>
<evidence type="ECO:0000259" key="19">
    <source>
        <dbReference type="PROSITE" id="PS50011"/>
    </source>
</evidence>
<keyword evidence="15 18" id="KW-0472">Membrane</keyword>
<dbReference type="SUPFAM" id="SSF49899">
    <property type="entry name" value="Concanavalin A-like lectins/glucanases"/>
    <property type="match status" value="2"/>
</dbReference>
<dbReference type="PANTHER" id="PTHR27007">
    <property type="match status" value="1"/>
</dbReference>
<dbReference type="InterPro" id="IPR017441">
    <property type="entry name" value="Protein_kinase_ATP_BS"/>
</dbReference>
<keyword evidence="11 17" id="KW-0547">Nucleotide-binding</keyword>
<dbReference type="InterPro" id="IPR013320">
    <property type="entry name" value="ConA-like_dom_sf"/>
</dbReference>
<evidence type="ECO:0000256" key="3">
    <source>
        <dbReference type="ARBA" id="ARBA00010217"/>
    </source>
</evidence>
<dbReference type="PROSITE" id="PS00307">
    <property type="entry name" value="LECTIN_LEGUME_BETA"/>
    <property type="match status" value="1"/>
</dbReference>
<dbReference type="Pfam" id="PF00069">
    <property type="entry name" value="Pkinase"/>
    <property type="match status" value="1"/>
</dbReference>
<dbReference type="PROSITE" id="PS00108">
    <property type="entry name" value="PROTEIN_KINASE_ST"/>
    <property type="match status" value="1"/>
</dbReference>
<dbReference type="SUPFAM" id="SSF56112">
    <property type="entry name" value="Protein kinase-like (PK-like)"/>
    <property type="match status" value="3"/>
</dbReference>
<evidence type="ECO:0000256" key="15">
    <source>
        <dbReference type="ARBA" id="ARBA00023136"/>
    </source>
</evidence>
<dbReference type="Pfam" id="PF00139">
    <property type="entry name" value="Lectin_legB"/>
    <property type="match status" value="2"/>
</dbReference>
<evidence type="ECO:0000256" key="8">
    <source>
        <dbReference type="ARBA" id="ARBA00022692"/>
    </source>
</evidence>
<dbReference type="GO" id="GO:0030246">
    <property type="term" value="F:carbohydrate binding"/>
    <property type="evidence" value="ECO:0007669"/>
    <property type="project" value="UniProtKB-KW"/>
</dbReference>
<dbReference type="InterPro" id="IPR000719">
    <property type="entry name" value="Prot_kinase_dom"/>
</dbReference>
<dbReference type="AlphaFoldDB" id="A0A4Y7JW41"/>
<keyword evidence="6" id="KW-0723">Serine/threonine-protein kinase</keyword>
<dbReference type="InterPro" id="IPR050528">
    <property type="entry name" value="L-type_Lectin-RKs"/>
</dbReference>
<evidence type="ECO:0000256" key="16">
    <source>
        <dbReference type="ARBA" id="ARBA00023180"/>
    </source>
</evidence>
<dbReference type="InterPro" id="IPR011009">
    <property type="entry name" value="Kinase-like_dom_sf"/>
</dbReference>
<dbReference type="EC" id="2.7.11.1" evidence="4"/>
<keyword evidence="21" id="KW-1185">Reference proteome</keyword>
<gene>
    <name evidence="20" type="ORF">C5167_007971</name>
</gene>
<evidence type="ECO:0000256" key="18">
    <source>
        <dbReference type="SAM" id="Phobius"/>
    </source>
</evidence>
<keyword evidence="8 18" id="KW-0812">Transmembrane</keyword>
<keyword evidence="7" id="KW-0808">Transferase</keyword>
<evidence type="ECO:0000256" key="1">
    <source>
        <dbReference type="ARBA" id="ARBA00004251"/>
    </source>
</evidence>
<dbReference type="CDD" id="cd06899">
    <property type="entry name" value="lectin_legume_LecRK_Arcelin_ConA"/>
    <property type="match status" value="2"/>
</dbReference>
<keyword evidence="12" id="KW-0418">Kinase</keyword>
<feature type="transmembrane region" description="Helical" evidence="18">
    <location>
        <begin position="773"/>
        <end position="796"/>
    </location>
</feature>
<feature type="binding site" evidence="17">
    <location>
        <position position="857"/>
    </location>
    <ligand>
        <name>ATP</name>
        <dbReference type="ChEBI" id="CHEBI:30616"/>
    </ligand>
</feature>
<dbReference type="Gene3D" id="3.30.200.20">
    <property type="entry name" value="Phosphorylase Kinase, domain 1"/>
    <property type="match status" value="2"/>
</dbReference>
<evidence type="ECO:0000256" key="11">
    <source>
        <dbReference type="ARBA" id="ARBA00022741"/>
    </source>
</evidence>
<feature type="transmembrane region" description="Helical" evidence="18">
    <location>
        <begin position="247"/>
        <end position="272"/>
    </location>
</feature>
<dbReference type="PROSITE" id="PS50011">
    <property type="entry name" value="PROTEIN_KINASE_DOM"/>
    <property type="match status" value="1"/>
</dbReference>
<dbReference type="EMBL" id="CM010720">
    <property type="protein sequence ID" value="RZC64280.1"/>
    <property type="molecule type" value="Genomic_DNA"/>
</dbReference>
<evidence type="ECO:0000256" key="17">
    <source>
        <dbReference type="PROSITE-ProRule" id="PRU10141"/>
    </source>
</evidence>
<dbReference type="InterPro" id="IPR008271">
    <property type="entry name" value="Ser/Thr_kinase_AS"/>
</dbReference>
<evidence type="ECO:0000256" key="7">
    <source>
        <dbReference type="ARBA" id="ARBA00022679"/>
    </source>
</evidence>
<dbReference type="Gene3D" id="1.10.510.10">
    <property type="entry name" value="Transferase(Phosphotransferase) domain 1"/>
    <property type="match status" value="2"/>
</dbReference>
<dbReference type="Proteomes" id="UP000316621">
    <property type="component" value="Chromosome 6"/>
</dbReference>
<keyword evidence="9" id="KW-0732">Signal</keyword>
<dbReference type="GO" id="GO:0005524">
    <property type="term" value="F:ATP binding"/>
    <property type="evidence" value="ECO:0007669"/>
    <property type="project" value="UniProtKB-UniRule"/>
</dbReference>
<sequence length="982" mass="109912">MSLYKNFHNSFFILLFFLVPTINSIYFNIPRFEPQASDIILEGDAAASIGTIELINKYNYNCRAGRSTYANQVPLSDSATGEVTHFSTHFTFSIQKTTPSYGAGLSFFMAPVGYPIPPNSPGGFLGLFNSFPNPEWDPEFQHVGINNNSIKSAEVGNVWITYNATTKNLSVYWTYDKNPVYRGESLLSYQVDLKQMLPESVTVGFSVATGMTSGRHILLSWDFNSTLVIQEKEVPDGKPNEKPIVKLIVGLSVSRTVLVGCVLALVLVWLMTSRRRRVRKQKQKVNFTSDFERGAGPRRFLLRELVSATNNFSEERKLGEDGFGGVYRGFINETGLEIAVKKISSGSRQGQKEYITEVRIIGRLRRWNLVQLIGWCHESGEFLLVYELMPNGSLDSHLFGRRSPLMWAVRYKIALGLASALLYLHEEGEQCVVHRDIKSSNIMLDSNFNVKLDHKLNLEFDVNQAERLMVVGLWCAHTDRSFRPSIRQAIQALNMEASIPTLPTKMPVPTYHVPELDIISSERNSITAASINIVSFNISSFKPGNKDVNLFGTSNYSRGNIELTNPISDQCIGWATYKEHVPLWHSGNLFDFTTHFTFSINGQDLYHGEGIAFFLAPVGFHIPLNSPAKHLGLFNETTYNSPSLNQIIAVEFDTHHENENWDVQHDHVGIDHNSLISVVNTTWNFTLGETYHAWITYNSTTKNLSVYWTYENNTIFRGDSLLSYLIDLKEVLPQNVMVGFSASSGFVNGTHTLLSWEFNSSLAAKKKEINKKLVVGLTVPGALILIFGIGVALIMLKKPKDKKPAILIPAGPRSFSYKNLVSATNNFCQERKLGEGGFGGVYQGRLNDSDQPVAVKKFTRGSSQVALEIVCGRKSFVSFGEISQMGLVELVWDLYGKGKLSAAVDKKLGNDFDSEEAERLMILGLWCAHPDRSFRPSIRQAIQVLNKELSLPILPPKMPVPLYHVPEIVLASYSTSLDDIGR</sequence>
<dbReference type="GO" id="GO:0004674">
    <property type="term" value="F:protein serine/threonine kinase activity"/>
    <property type="evidence" value="ECO:0007669"/>
    <property type="project" value="UniProtKB-KW"/>
</dbReference>
<dbReference type="Gramene" id="RZC64280">
    <property type="protein sequence ID" value="RZC64280"/>
    <property type="gene ID" value="C5167_007971"/>
</dbReference>
<keyword evidence="5" id="KW-1003">Cell membrane</keyword>
<keyword evidence="10" id="KW-0430">Lectin</keyword>
<dbReference type="InterPro" id="IPR001220">
    <property type="entry name" value="Legume_lectin_dom"/>
</dbReference>
<keyword evidence="14 18" id="KW-1133">Transmembrane helix</keyword>
<evidence type="ECO:0000256" key="6">
    <source>
        <dbReference type="ARBA" id="ARBA00022527"/>
    </source>
</evidence>
<feature type="domain" description="Protein kinase" evidence="19">
    <location>
        <begin position="312"/>
        <end position="695"/>
    </location>
</feature>
<dbReference type="Gene3D" id="2.60.120.200">
    <property type="match status" value="2"/>
</dbReference>
<protein>
    <recommendedName>
        <fullName evidence="4">non-specific serine/threonine protein kinase</fullName>
        <ecNumber evidence="4">2.7.11.1</ecNumber>
    </recommendedName>
</protein>
<comment type="similarity">
    <text evidence="3">In the C-terminal section; belongs to the protein kinase superfamily. Ser/Thr protein kinase family.</text>
</comment>
<reference evidence="20 21" key="1">
    <citation type="journal article" date="2018" name="Science">
        <title>The opium poppy genome and morphinan production.</title>
        <authorList>
            <person name="Guo L."/>
            <person name="Winzer T."/>
            <person name="Yang X."/>
            <person name="Li Y."/>
            <person name="Ning Z."/>
            <person name="He Z."/>
            <person name="Teodor R."/>
            <person name="Lu Y."/>
            <person name="Bowser T.A."/>
            <person name="Graham I.A."/>
            <person name="Ye K."/>
        </authorList>
    </citation>
    <scope>NUCLEOTIDE SEQUENCE [LARGE SCALE GENOMIC DNA]</scope>
    <source>
        <strain evidence="21">cv. HN1</strain>
        <tissue evidence="20">Leaves</tissue>
    </source>
</reference>
<evidence type="ECO:0000256" key="14">
    <source>
        <dbReference type="ARBA" id="ARBA00022989"/>
    </source>
</evidence>
<evidence type="ECO:0000313" key="20">
    <source>
        <dbReference type="EMBL" id="RZC64280.1"/>
    </source>
</evidence>
<keyword evidence="16" id="KW-0325">Glycoprotein</keyword>